<evidence type="ECO:0000256" key="6">
    <source>
        <dbReference type="SAM" id="MobiDB-lite"/>
    </source>
</evidence>
<comment type="similarity">
    <text evidence="1">Belongs to the peptidase S9C family.</text>
</comment>
<dbReference type="SUPFAM" id="SSF53474">
    <property type="entry name" value="alpha/beta-Hydrolases"/>
    <property type="match status" value="1"/>
</dbReference>
<feature type="region of interest" description="Disordered" evidence="6">
    <location>
        <begin position="368"/>
        <end position="458"/>
    </location>
</feature>
<dbReference type="PANTHER" id="PTHR42776">
    <property type="entry name" value="SERINE PEPTIDASE S9 FAMILY MEMBER"/>
    <property type="match status" value="1"/>
</dbReference>
<evidence type="ECO:0000313" key="9">
    <source>
        <dbReference type="EMBL" id="KAJ1983945.1"/>
    </source>
</evidence>
<feature type="compositionally biased region" description="Low complexity" evidence="6">
    <location>
        <begin position="386"/>
        <end position="402"/>
    </location>
</feature>
<proteinExistence type="inferred from homology"/>
<dbReference type="OrthoDB" id="416344at2759"/>
<dbReference type="InterPro" id="IPR029058">
    <property type="entry name" value="AB_hydrolase_fold"/>
</dbReference>
<feature type="domain" description="Peptidase S9 prolyl oligopeptidase catalytic" evidence="8">
    <location>
        <begin position="608"/>
        <end position="814"/>
    </location>
</feature>
<evidence type="ECO:0000256" key="4">
    <source>
        <dbReference type="ARBA" id="ARBA00022801"/>
    </source>
</evidence>
<reference evidence="9" key="1">
    <citation type="submission" date="2022-07" db="EMBL/GenBank/DDBJ databases">
        <title>Phylogenomic reconstructions and comparative analyses of Kickxellomycotina fungi.</title>
        <authorList>
            <person name="Reynolds N.K."/>
            <person name="Stajich J.E."/>
            <person name="Barry K."/>
            <person name="Grigoriev I.V."/>
            <person name="Crous P."/>
            <person name="Smith M.E."/>
        </authorList>
    </citation>
    <scope>NUCLEOTIDE SEQUENCE</scope>
    <source>
        <strain evidence="9">RSA 567</strain>
    </source>
</reference>
<dbReference type="AlphaFoldDB" id="A0A9W8EFF2"/>
<dbReference type="GO" id="GO:0004252">
    <property type="term" value="F:serine-type endopeptidase activity"/>
    <property type="evidence" value="ECO:0007669"/>
    <property type="project" value="TreeGrafter"/>
</dbReference>
<dbReference type="Gene3D" id="3.40.50.1820">
    <property type="entry name" value="alpha/beta hydrolase"/>
    <property type="match status" value="1"/>
</dbReference>
<feature type="compositionally biased region" description="Low complexity" evidence="6">
    <location>
        <begin position="838"/>
        <end position="862"/>
    </location>
</feature>
<feature type="region of interest" description="Disordered" evidence="6">
    <location>
        <begin position="814"/>
        <end position="862"/>
    </location>
</feature>
<organism evidence="9 10">
    <name type="scientific">Dimargaris verticillata</name>
    <dbReference type="NCBI Taxonomy" id="2761393"/>
    <lineage>
        <taxon>Eukaryota</taxon>
        <taxon>Fungi</taxon>
        <taxon>Fungi incertae sedis</taxon>
        <taxon>Zoopagomycota</taxon>
        <taxon>Kickxellomycotina</taxon>
        <taxon>Dimargaritomycetes</taxon>
        <taxon>Dimargaritales</taxon>
        <taxon>Dimargaritaceae</taxon>
        <taxon>Dimargaris</taxon>
    </lineage>
</organism>
<dbReference type="FunFam" id="3.40.50.1820:FF:000028">
    <property type="entry name" value="S9 family peptidase"/>
    <property type="match status" value="1"/>
</dbReference>
<gene>
    <name evidence="9" type="primary">dpp5_1</name>
    <name evidence="9" type="ORF">H4R34_000957</name>
</gene>
<dbReference type="GO" id="GO:0006508">
    <property type="term" value="P:proteolysis"/>
    <property type="evidence" value="ECO:0007669"/>
    <property type="project" value="UniProtKB-KW"/>
</dbReference>
<dbReference type="PANTHER" id="PTHR42776:SF13">
    <property type="entry name" value="DIPEPTIDYL-PEPTIDASE 5"/>
    <property type="match status" value="1"/>
</dbReference>
<evidence type="ECO:0000256" key="3">
    <source>
        <dbReference type="ARBA" id="ARBA00022729"/>
    </source>
</evidence>
<dbReference type="SUPFAM" id="SSF69304">
    <property type="entry name" value="Tricorn protease N-terminal domain"/>
    <property type="match status" value="1"/>
</dbReference>
<comment type="caution">
    <text evidence="9">The sequence shown here is derived from an EMBL/GenBank/DDBJ whole genome shotgun (WGS) entry which is preliminary data.</text>
</comment>
<evidence type="ECO:0000256" key="5">
    <source>
        <dbReference type="ARBA" id="ARBA00032829"/>
    </source>
</evidence>
<feature type="compositionally biased region" description="Gly residues" evidence="6">
    <location>
        <begin position="821"/>
        <end position="837"/>
    </location>
</feature>
<feature type="compositionally biased region" description="Low complexity" evidence="6">
    <location>
        <begin position="410"/>
        <end position="426"/>
    </location>
</feature>
<dbReference type="Proteomes" id="UP001151582">
    <property type="component" value="Unassembled WGS sequence"/>
</dbReference>
<evidence type="ECO:0000259" key="8">
    <source>
        <dbReference type="Pfam" id="PF00326"/>
    </source>
</evidence>
<evidence type="ECO:0000256" key="2">
    <source>
        <dbReference type="ARBA" id="ARBA00022670"/>
    </source>
</evidence>
<dbReference type="InterPro" id="IPR001375">
    <property type="entry name" value="Peptidase_S9_cat"/>
</dbReference>
<sequence length="862" mass="91004">MKGGLFLKATSILSVCFATLAQSQSPLTPQTLADLKQVGKPVASPDNQQVVFPLSQFQSAQNQTYSNLQVHSLATNQPMNLTEWNNYTSSASPAWLDQQTVAFVHNANITDPQSGTGLYTVATQGGGENNQDSASPQPLTNVTAEFSNLKYNNATNQLFFLASTYPNKTLSESYELDQRQALAGSSAVAYDQLPGDATPEAGDQKHQAIFALPVSKNGDSFEATGEATNLFQSYTGAGFNAVDYAVSSDGVLVAFVAEAAGPNGTVTNMYAVPANGTETPFALTNNTEGQVTNPVFSEDGQKLAWLESSTPDYQAGRNQIVLCGLANNNKTEVASDWELSPTKLAFSGGSESLYAVAQDAGNQKLFLITPGGSNSTSGGGAGGSGSSSMSESSATETETPTAGGAGGEEGTPSSSEETSPTNSQESSDGEGGSPTAAGDIATPPPTGQDNDGLGLSNRRRNYRRGFSMEEERDWYIYAIRSLHPKAGEGEGEDGTPQELTQNGTVTDMASVGNNTVLVTMSSIAKPPELYAVRTPEGEITQVSQLNSEALQDVMLSEPEPFTFQGSNGQDIHGWVVRPSNFDDSTNYPVALLIHDGPRDAWTDQWNNIWNPNAFAGAGYGVIMINPTGSTGYSEQLVNGVQNQWAGAPYDDLMKGLEQVGQNYTWLDTSRTCALGAGYGGYLVNWINGHNSDFSCLVSHAGVFDPSSAYYTTDNPAAIAYDFGGPPFQNSSRDTYDQWNPARTVDQWKTPTLVTQGGNDTRINPAQSLSTFTALQSANVTSRYVLFPDEGHVIQKPGNVLRWHQEVFSWMNQYTSENGTSTEGGNGAAGGGGSGSGGEESSSSEASSTETDSSATESASSSA</sequence>
<dbReference type="EMBL" id="JANBQB010000035">
    <property type="protein sequence ID" value="KAJ1983945.1"/>
    <property type="molecule type" value="Genomic_DNA"/>
</dbReference>
<feature type="chain" id="PRO_5040922322" description="Dipeptidyl-peptidase V" evidence="7">
    <location>
        <begin position="24"/>
        <end position="862"/>
    </location>
</feature>
<keyword evidence="2" id="KW-0645">Protease</keyword>
<evidence type="ECO:0000256" key="1">
    <source>
        <dbReference type="ARBA" id="ARBA00010040"/>
    </source>
</evidence>
<evidence type="ECO:0000256" key="7">
    <source>
        <dbReference type="SAM" id="SignalP"/>
    </source>
</evidence>
<keyword evidence="3 7" id="KW-0732">Signal</keyword>
<accession>A0A9W8EFF2</accession>
<protein>
    <recommendedName>
        <fullName evidence="5">Dipeptidyl-peptidase V</fullName>
    </recommendedName>
</protein>
<feature type="signal peptide" evidence="7">
    <location>
        <begin position="1"/>
        <end position="23"/>
    </location>
</feature>
<keyword evidence="4" id="KW-0378">Hydrolase</keyword>
<evidence type="ECO:0000313" key="10">
    <source>
        <dbReference type="Proteomes" id="UP001151582"/>
    </source>
</evidence>
<name>A0A9W8EFF2_9FUNG</name>
<keyword evidence="10" id="KW-1185">Reference proteome</keyword>
<dbReference type="Pfam" id="PF00326">
    <property type="entry name" value="Peptidase_S9"/>
    <property type="match status" value="1"/>
</dbReference>